<dbReference type="EMBL" id="KJ935001">
    <property type="protein sequence ID" value="AIY67970.1"/>
    <property type="molecule type" value="mRNA"/>
</dbReference>
<accession>A0A0A7EPL9</accession>
<protein>
    <submittedName>
        <fullName evidence="1">DJ-1/PfpI family protein</fullName>
    </submittedName>
</protein>
<reference evidence="1" key="1">
    <citation type="journal article" date="2014" name="ScientificWorldJournal">
        <title>Isolation of Salt Stress-Related Genes from Aspergillus glaucus CCHA by Random Overexpression in Escherichia coli.</title>
        <authorList>
            <person name="Fang J."/>
            <person name="Han X."/>
            <person name="Xie L."/>
            <person name="Liu M."/>
            <person name="Qiao G."/>
            <person name="Jiang J."/>
            <person name="Zhuo R."/>
        </authorList>
    </citation>
    <scope>NUCLEOTIDE SEQUENCE</scope>
</reference>
<feature type="non-terminal residue" evidence="1">
    <location>
        <position position="1"/>
    </location>
</feature>
<organism evidence="1">
    <name type="scientific">Aspergillus glaucus</name>
    <name type="common">Eurotium herbariorum</name>
    <dbReference type="NCBI Taxonomy" id="41413"/>
    <lineage>
        <taxon>Eukaryota</taxon>
        <taxon>Fungi</taxon>
        <taxon>Dikarya</taxon>
        <taxon>Ascomycota</taxon>
        <taxon>Pezizomycotina</taxon>
        <taxon>Eurotiomycetes</taxon>
        <taxon>Eurotiomycetidae</taxon>
        <taxon>Eurotiales</taxon>
        <taxon>Aspergillaceae</taxon>
        <taxon>Aspergillus</taxon>
        <taxon>Aspergillus subgen. Aspergillus</taxon>
    </lineage>
</organism>
<evidence type="ECO:0000313" key="1">
    <source>
        <dbReference type="EMBL" id="AIY67970.1"/>
    </source>
</evidence>
<proteinExistence type="evidence at transcript level"/>
<name>A0A0A7EPL9_ASPGL</name>
<dbReference type="AlphaFoldDB" id="A0A0A7EPL9"/>
<sequence>MITTYTPPESTDMHSFLPFAMNISFLSSMSRVGGVYHFCIPASSSSPSIYLGNPPKFCAYTNQFDRLMSEIDKAFNSYVINVSGF</sequence>